<gene>
    <name evidence="2" type="ORF">ACHAW5_002190</name>
</gene>
<organism evidence="2 3">
    <name type="scientific">Stephanodiscus triporus</name>
    <dbReference type="NCBI Taxonomy" id="2934178"/>
    <lineage>
        <taxon>Eukaryota</taxon>
        <taxon>Sar</taxon>
        <taxon>Stramenopiles</taxon>
        <taxon>Ochrophyta</taxon>
        <taxon>Bacillariophyta</taxon>
        <taxon>Coscinodiscophyceae</taxon>
        <taxon>Thalassiosirophycidae</taxon>
        <taxon>Stephanodiscales</taxon>
        <taxon>Stephanodiscaceae</taxon>
        <taxon>Stephanodiscus</taxon>
    </lineage>
</organism>
<accession>A0ABD3NFF6</accession>
<feature type="domain" description="Helicase-associated" evidence="1">
    <location>
        <begin position="3"/>
        <end position="58"/>
    </location>
</feature>
<evidence type="ECO:0000259" key="1">
    <source>
        <dbReference type="Pfam" id="PF03457"/>
    </source>
</evidence>
<keyword evidence="3" id="KW-1185">Reference proteome</keyword>
<comment type="caution">
    <text evidence="2">The sequence shown here is derived from an EMBL/GenBank/DDBJ whole genome shotgun (WGS) entry which is preliminary data.</text>
</comment>
<dbReference type="Proteomes" id="UP001530315">
    <property type="component" value="Unassembled WGS sequence"/>
</dbReference>
<evidence type="ECO:0000313" key="3">
    <source>
        <dbReference type="Proteomes" id="UP001530315"/>
    </source>
</evidence>
<dbReference type="AlphaFoldDB" id="A0ABD3NFF6"/>
<proteinExistence type="predicted"/>
<dbReference type="Gene3D" id="6.10.140.530">
    <property type="match status" value="1"/>
</dbReference>
<evidence type="ECO:0000313" key="2">
    <source>
        <dbReference type="EMBL" id="KAL3774789.1"/>
    </source>
</evidence>
<dbReference type="PANTHER" id="PTHR33418:SF1">
    <property type="entry name" value="HELICASE-ASSOCIATED DOMAIN-CONTAINING PROTEIN"/>
    <property type="match status" value="1"/>
</dbReference>
<dbReference type="PANTHER" id="PTHR33418">
    <property type="entry name" value="HELICASE-ASSOCIATED"/>
    <property type="match status" value="1"/>
</dbReference>
<name>A0ABD3NFF6_9STRA</name>
<dbReference type="Pfam" id="PF03457">
    <property type="entry name" value="HA"/>
    <property type="match status" value="1"/>
</dbReference>
<reference evidence="2 3" key="1">
    <citation type="submission" date="2024-10" db="EMBL/GenBank/DDBJ databases">
        <title>Updated reference genomes for cyclostephanoid diatoms.</title>
        <authorList>
            <person name="Roberts W.R."/>
            <person name="Alverson A.J."/>
        </authorList>
    </citation>
    <scope>NUCLEOTIDE SEQUENCE [LARGE SCALE GENOMIC DNA]</scope>
    <source>
        <strain evidence="2 3">AJA276-08</strain>
    </source>
</reference>
<dbReference type="InterPro" id="IPR005114">
    <property type="entry name" value="Helicase_assoc"/>
</dbReference>
<sequence>MLKFKNETGHCKVPQHFPENPRLGRWVQNQCQQCRFYTEGKHSSITEERINILKAVGFVWRITRTRPTDLLNGNTST</sequence>
<protein>
    <recommendedName>
        <fullName evidence="1">Helicase-associated domain-containing protein</fullName>
    </recommendedName>
</protein>
<dbReference type="EMBL" id="JALLAZ020001448">
    <property type="protein sequence ID" value="KAL3774789.1"/>
    <property type="molecule type" value="Genomic_DNA"/>
</dbReference>